<name>A0AAD8B804_BIOPF</name>
<reference evidence="3" key="2">
    <citation type="submission" date="2023-04" db="EMBL/GenBank/DDBJ databases">
        <authorList>
            <person name="Bu L."/>
            <person name="Lu L."/>
            <person name="Laidemitt M.R."/>
            <person name="Zhang S.M."/>
            <person name="Mutuku M."/>
            <person name="Mkoji G."/>
            <person name="Steinauer M."/>
            <person name="Loker E.S."/>
        </authorList>
    </citation>
    <scope>NUCLEOTIDE SEQUENCE</scope>
    <source>
        <strain evidence="3">KasaAsao</strain>
        <tissue evidence="3">Whole Snail</tissue>
    </source>
</reference>
<gene>
    <name evidence="3" type="ORF">Bpfe_021008</name>
</gene>
<dbReference type="AlphaFoldDB" id="A0AAD8B804"/>
<dbReference type="Proteomes" id="UP001233172">
    <property type="component" value="Unassembled WGS sequence"/>
</dbReference>
<feature type="region of interest" description="Disordered" evidence="1">
    <location>
        <begin position="196"/>
        <end position="215"/>
    </location>
</feature>
<sequence>MTIGLLIQFQVALCLVSTPKGRTAGQTETFLEDDTIDDTNFMDLNKRGWGLLRLGRGLQMLRLGKRANARLPAGLKLDHILGDHEEVKQLTSSQVKDLVNYLFDDDDARDDVRRQPPLPRYGRESRSRADDSADLELYRQLLSKLPTRQIKPTPRGGRYRRSLSDDYFLPLWANYRHLGSNVVQAKAALLPRFGRPKADKNDVALNDQSKNSEVV</sequence>
<evidence type="ECO:0000256" key="2">
    <source>
        <dbReference type="SAM" id="SignalP"/>
    </source>
</evidence>
<feature type="region of interest" description="Disordered" evidence="1">
    <location>
        <begin position="110"/>
        <end position="131"/>
    </location>
</feature>
<feature type="signal peptide" evidence="2">
    <location>
        <begin position="1"/>
        <end position="24"/>
    </location>
</feature>
<organism evidence="3 4">
    <name type="scientific">Biomphalaria pfeifferi</name>
    <name type="common">Bloodfluke planorb</name>
    <name type="synonym">Freshwater snail</name>
    <dbReference type="NCBI Taxonomy" id="112525"/>
    <lineage>
        <taxon>Eukaryota</taxon>
        <taxon>Metazoa</taxon>
        <taxon>Spiralia</taxon>
        <taxon>Lophotrochozoa</taxon>
        <taxon>Mollusca</taxon>
        <taxon>Gastropoda</taxon>
        <taxon>Heterobranchia</taxon>
        <taxon>Euthyneura</taxon>
        <taxon>Panpulmonata</taxon>
        <taxon>Hygrophila</taxon>
        <taxon>Lymnaeoidea</taxon>
        <taxon>Planorbidae</taxon>
        <taxon>Biomphalaria</taxon>
    </lineage>
</organism>
<evidence type="ECO:0000256" key="1">
    <source>
        <dbReference type="SAM" id="MobiDB-lite"/>
    </source>
</evidence>
<protein>
    <submittedName>
        <fullName evidence="3">Myomodulin 2</fullName>
    </submittedName>
</protein>
<feature type="chain" id="PRO_5042022607" evidence="2">
    <location>
        <begin position="25"/>
        <end position="215"/>
    </location>
</feature>
<accession>A0AAD8B804</accession>
<feature type="compositionally biased region" description="Basic and acidic residues" evidence="1">
    <location>
        <begin position="121"/>
        <end position="131"/>
    </location>
</feature>
<dbReference type="EMBL" id="JASAOG010000124">
    <property type="protein sequence ID" value="KAK0049636.1"/>
    <property type="molecule type" value="Genomic_DNA"/>
</dbReference>
<keyword evidence="2" id="KW-0732">Signal</keyword>
<keyword evidence="4" id="KW-1185">Reference proteome</keyword>
<feature type="compositionally biased region" description="Polar residues" evidence="1">
    <location>
        <begin position="206"/>
        <end position="215"/>
    </location>
</feature>
<evidence type="ECO:0000313" key="3">
    <source>
        <dbReference type="EMBL" id="KAK0049636.1"/>
    </source>
</evidence>
<evidence type="ECO:0000313" key="4">
    <source>
        <dbReference type="Proteomes" id="UP001233172"/>
    </source>
</evidence>
<comment type="caution">
    <text evidence="3">The sequence shown here is derived from an EMBL/GenBank/DDBJ whole genome shotgun (WGS) entry which is preliminary data.</text>
</comment>
<proteinExistence type="predicted"/>
<reference evidence="3" key="1">
    <citation type="journal article" date="2023" name="PLoS Negl. Trop. Dis.">
        <title>A genome sequence for Biomphalaria pfeifferi, the major vector snail for the human-infecting parasite Schistosoma mansoni.</title>
        <authorList>
            <person name="Bu L."/>
            <person name="Lu L."/>
            <person name="Laidemitt M.R."/>
            <person name="Zhang S.M."/>
            <person name="Mutuku M."/>
            <person name="Mkoji G."/>
            <person name="Steinauer M."/>
            <person name="Loker E.S."/>
        </authorList>
    </citation>
    <scope>NUCLEOTIDE SEQUENCE</scope>
    <source>
        <strain evidence="3">KasaAsao</strain>
    </source>
</reference>